<reference evidence="2" key="2">
    <citation type="submission" date="2020-05" db="UniProtKB">
        <authorList>
            <consortium name="EnsemblMetazoa"/>
        </authorList>
    </citation>
    <scope>IDENTIFICATION</scope>
    <source>
        <strain evidence="2">JHB</strain>
    </source>
</reference>
<protein>
    <submittedName>
        <fullName evidence="1 2">Uncharacterized protein</fullName>
    </submittedName>
</protein>
<dbReference type="Proteomes" id="UP000002320">
    <property type="component" value="Unassembled WGS sequence"/>
</dbReference>
<organism>
    <name type="scientific">Culex quinquefasciatus</name>
    <name type="common">Southern house mosquito</name>
    <name type="synonym">Culex pungens</name>
    <dbReference type="NCBI Taxonomy" id="7176"/>
    <lineage>
        <taxon>Eukaryota</taxon>
        <taxon>Metazoa</taxon>
        <taxon>Ecdysozoa</taxon>
        <taxon>Arthropoda</taxon>
        <taxon>Hexapoda</taxon>
        <taxon>Insecta</taxon>
        <taxon>Pterygota</taxon>
        <taxon>Neoptera</taxon>
        <taxon>Endopterygota</taxon>
        <taxon>Diptera</taxon>
        <taxon>Nematocera</taxon>
        <taxon>Culicoidea</taxon>
        <taxon>Culicidae</taxon>
        <taxon>Culicinae</taxon>
        <taxon>Culicini</taxon>
        <taxon>Culex</taxon>
        <taxon>Culex</taxon>
    </lineage>
</organism>
<name>B0XA95_CULQU</name>
<dbReference type="KEGG" id="cqu:CpipJ_CPIJ016438"/>
<reference evidence="1" key="1">
    <citation type="submission" date="2007-03" db="EMBL/GenBank/DDBJ databases">
        <title>Annotation of Culex pipiens quinquefasciatus.</title>
        <authorList>
            <consortium name="The Broad Institute Genome Sequencing Platform"/>
            <person name="Atkinson P.W."/>
            <person name="Hemingway J."/>
            <person name="Christensen B.M."/>
            <person name="Higgs S."/>
            <person name="Kodira C."/>
            <person name="Hannick L."/>
            <person name="Megy K."/>
            <person name="O'Leary S."/>
            <person name="Pearson M."/>
            <person name="Haas B.J."/>
            <person name="Mauceli E."/>
            <person name="Wortman J.R."/>
            <person name="Lee N.H."/>
            <person name="Guigo R."/>
            <person name="Stanke M."/>
            <person name="Alvarado L."/>
            <person name="Amedeo P."/>
            <person name="Antoine C.H."/>
            <person name="Arensburger P."/>
            <person name="Bidwell S.L."/>
            <person name="Crawford M."/>
            <person name="Camaro F."/>
            <person name="Devon K."/>
            <person name="Engels R."/>
            <person name="Hammond M."/>
            <person name="Howarth C."/>
            <person name="Koehrsen M."/>
            <person name="Lawson D."/>
            <person name="Montgomery P."/>
            <person name="Nene V."/>
            <person name="Nusbaum C."/>
            <person name="Puiu D."/>
            <person name="Romero-Severson J."/>
            <person name="Severson D.W."/>
            <person name="Shumway M."/>
            <person name="Sisk P."/>
            <person name="Stolte C."/>
            <person name="Zeng Q."/>
            <person name="Eisenstadt E."/>
            <person name="Fraser-Liggett C."/>
            <person name="Strausberg R."/>
            <person name="Galagan J."/>
            <person name="Birren B."/>
            <person name="Collins F.H."/>
        </authorList>
    </citation>
    <scope>NUCLEOTIDE SEQUENCE [LARGE SCALE GENOMIC DNA]</scope>
    <source>
        <strain evidence="1">JHB</strain>
    </source>
</reference>
<keyword evidence="3" id="KW-1185">Reference proteome</keyword>
<dbReference type="HOGENOM" id="CLU_2707257_0_0_1"/>
<dbReference type="EMBL" id="DS232572">
    <property type="protein sequence ID" value="EDS43592.1"/>
    <property type="molecule type" value="Genomic_DNA"/>
</dbReference>
<dbReference type="InParanoid" id="B0XA95"/>
<dbReference type="VEuPathDB" id="VectorBase:CPIJ016438"/>
<evidence type="ECO:0000313" key="1">
    <source>
        <dbReference type="EMBL" id="EDS43592.1"/>
    </source>
</evidence>
<dbReference type="AlphaFoldDB" id="B0XA95"/>
<evidence type="ECO:0000313" key="2">
    <source>
        <dbReference type="EnsemblMetazoa" id="CPIJ016438-PA"/>
    </source>
</evidence>
<evidence type="ECO:0000313" key="3">
    <source>
        <dbReference type="Proteomes" id="UP000002320"/>
    </source>
</evidence>
<proteinExistence type="predicted"/>
<dbReference type="EnsemblMetazoa" id="CPIJ016438-RA">
    <property type="protein sequence ID" value="CPIJ016438-PA"/>
    <property type="gene ID" value="CPIJ016438"/>
</dbReference>
<gene>
    <name evidence="2" type="primary">6049877</name>
    <name evidence="1" type="ORF">CpipJ_CPIJ016438</name>
</gene>
<accession>B0XA95</accession>
<sequence length="73" mass="7976">MTHQLSCSSAACTTVALLSPPTPPICFILHSGQYHLPFGGIMIPTHSKWNHSMRQLSPSQAIISETSSYGHRQ</sequence>